<dbReference type="PANTHER" id="PTHR33240:SF15">
    <property type="entry name" value="GAG-PRO-LIKE PROTEIN"/>
    <property type="match status" value="1"/>
</dbReference>
<evidence type="ECO:0000313" key="2">
    <source>
        <dbReference type="Proteomes" id="UP001281410"/>
    </source>
</evidence>
<gene>
    <name evidence="1" type="ORF">Dsin_016552</name>
</gene>
<protein>
    <submittedName>
        <fullName evidence="1">Uncharacterized protein</fullName>
    </submittedName>
</protein>
<organism evidence="1 2">
    <name type="scientific">Dipteronia sinensis</name>
    <dbReference type="NCBI Taxonomy" id="43782"/>
    <lineage>
        <taxon>Eukaryota</taxon>
        <taxon>Viridiplantae</taxon>
        <taxon>Streptophyta</taxon>
        <taxon>Embryophyta</taxon>
        <taxon>Tracheophyta</taxon>
        <taxon>Spermatophyta</taxon>
        <taxon>Magnoliopsida</taxon>
        <taxon>eudicotyledons</taxon>
        <taxon>Gunneridae</taxon>
        <taxon>Pentapetalae</taxon>
        <taxon>rosids</taxon>
        <taxon>malvids</taxon>
        <taxon>Sapindales</taxon>
        <taxon>Sapindaceae</taxon>
        <taxon>Hippocastanoideae</taxon>
        <taxon>Acereae</taxon>
        <taxon>Dipteronia</taxon>
    </lineage>
</organism>
<evidence type="ECO:0000313" key="1">
    <source>
        <dbReference type="EMBL" id="KAK3211846.1"/>
    </source>
</evidence>
<dbReference type="InterPro" id="IPR021109">
    <property type="entry name" value="Peptidase_aspartic_dom_sf"/>
</dbReference>
<proteinExistence type="predicted"/>
<comment type="caution">
    <text evidence="1">The sequence shown here is derived from an EMBL/GenBank/DDBJ whole genome shotgun (WGS) entry which is preliminary data.</text>
</comment>
<dbReference type="PANTHER" id="PTHR33240">
    <property type="entry name" value="OS08G0508500 PROTEIN"/>
    <property type="match status" value="1"/>
</dbReference>
<dbReference type="EMBL" id="JANJYJ010000005">
    <property type="protein sequence ID" value="KAK3211846.1"/>
    <property type="molecule type" value="Genomic_DNA"/>
</dbReference>
<accession>A0AAE0ADY4</accession>
<reference evidence="1" key="1">
    <citation type="journal article" date="2023" name="Plant J.">
        <title>Genome sequences and population genomics provide insights into the demographic history, inbreeding, and mutation load of two 'living fossil' tree species of Dipteronia.</title>
        <authorList>
            <person name="Feng Y."/>
            <person name="Comes H.P."/>
            <person name="Chen J."/>
            <person name="Zhu S."/>
            <person name="Lu R."/>
            <person name="Zhang X."/>
            <person name="Li P."/>
            <person name="Qiu J."/>
            <person name="Olsen K.M."/>
            <person name="Qiu Y."/>
        </authorList>
    </citation>
    <scope>NUCLEOTIDE SEQUENCE</scope>
    <source>
        <strain evidence="1">NBL</strain>
    </source>
</reference>
<name>A0AAE0ADY4_9ROSI</name>
<keyword evidence="2" id="KW-1185">Reference proteome</keyword>
<sequence>MDVKSNDAIVVKVQIGHQNVRRVMIDNGSSADILHLAVYEQLGLDSEDLEIFHTILKRFGGMEIRYVGLVKLLVKIEKDPYYTATLLDFMVVDLPY</sequence>
<dbReference type="Proteomes" id="UP001281410">
    <property type="component" value="Unassembled WGS sequence"/>
</dbReference>
<dbReference type="Gene3D" id="2.40.70.10">
    <property type="entry name" value="Acid Proteases"/>
    <property type="match status" value="1"/>
</dbReference>
<dbReference type="AlphaFoldDB" id="A0AAE0ADY4"/>